<evidence type="ECO:0000313" key="2">
    <source>
        <dbReference type="Proteomes" id="UP001240150"/>
    </source>
</evidence>
<dbReference type="Proteomes" id="UP001240150">
    <property type="component" value="Chromosome"/>
</dbReference>
<gene>
    <name evidence="1" type="ORF">ACTOB_003814</name>
</gene>
<reference evidence="1 2" key="1">
    <citation type="submission" date="2023-06" db="EMBL/GenBank/DDBJ databases">
        <authorList>
            <person name="Yushchuk O."/>
            <person name="Binda E."/>
            <person name="Ruckert-Reed C."/>
            <person name="Fedorenko V."/>
            <person name="Kalinowski J."/>
            <person name="Marinelli F."/>
        </authorList>
    </citation>
    <scope>NUCLEOTIDE SEQUENCE [LARGE SCALE GENOMIC DNA]</scope>
    <source>
        <strain evidence="1 2">NRRL 3884</strain>
    </source>
</reference>
<dbReference type="RefSeq" id="WP_284921607.1">
    <property type="nucleotide sequence ID" value="NZ_CP126980.1"/>
</dbReference>
<proteinExistence type="predicted"/>
<organism evidence="1 2">
    <name type="scientific">Actinoplanes oblitus</name>
    <dbReference type="NCBI Taxonomy" id="3040509"/>
    <lineage>
        <taxon>Bacteria</taxon>
        <taxon>Bacillati</taxon>
        <taxon>Actinomycetota</taxon>
        <taxon>Actinomycetes</taxon>
        <taxon>Micromonosporales</taxon>
        <taxon>Micromonosporaceae</taxon>
        <taxon>Actinoplanes</taxon>
    </lineage>
</organism>
<accession>A0ABY8WSP7</accession>
<sequence>MPATRLRAYAQGNRVVRAGDVVPGSPAADIWDAHRALYAYMSRWAARDGDSPADLTAAVDGLVEVADTLAEVTAMVLAQIERRTERGSLTGADAARVQQARADLASVLLRDEDGRHNKLRGGMDTLRDALDGARPVLPAGDGRTLPPLLARQMTGKTVAELRAALGQETHWQRHRSKTRAPQYDKADALHRMIQWCQATGRDTYDPAAHAQDCL</sequence>
<protein>
    <submittedName>
        <fullName evidence="1">Uncharacterized protein</fullName>
    </submittedName>
</protein>
<dbReference type="EMBL" id="CP126980">
    <property type="protein sequence ID" value="WIN00129.1"/>
    <property type="molecule type" value="Genomic_DNA"/>
</dbReference>
<keyword evidence="2" id="KW-1185">Reference proteome</keyword>
<evidence type="ECO:0000313" key="1">
    <source>
        <dbReference type="EMBL" id="WIN00129.1"/>
    </source>
</evidence>
<name>A0ABY8WSP7_9ACTN</name>